<dbReference type="EMBL" id="LNTB01000001">
    <property type="protein sequence ID" value="KSW12182.1"/>
    <property type="molecule type" value="Genomic_DNA"/>
</dbReference>
<evidence type="ECO:0000313" key="1">
    <source>
        <dbReference type="EMBL" id="KSW12182.1"/>
    </source>
</evidence>
<protein>
    <submittedName>
        <fullName evidence="1">Uncharacterized protein</fullName>
    </submittedName>
</protein>
<accession>A0A0V8RVV0</accession>
<gene>
    <name evidence="1" type="ORF">CF15_05325</name>
</gene>
<dbReference type="Gene3D" id="2.40.50.140">
    <property type="entry name" value="Nucleic acid-binding proteins"/>
    <property type="match status" value="1"/>
</dbReference>
<sequence>MAAVRRKGKIAFILPGTFDGEEQVTVKKGVAPDDVWSVVEELGRECFVKVTGRMVESKIAGLGREILPDEIEVVAPSPPPPMDLYGG</sequence>
<evidence type="ECO:0000313" key="2">
    <source>
        <dbReference type="Proteomes" id="UP000053352"/>
    </source>
</evidence>
<dbReference type="Proteomes" id="UP000053352">
    <property type="component" value="Unassembled WGS sequence"/>
</dbReference>
<comment type="caution">
    <text evidence="1">The sequence shown here is derived from an EMBL/GenBank/DDBJ whole genome shotgun (WGS) entry which is preliminary data.</text>
</comment>
<keyword evidence="2" id="KW-1185">Reference proteome</keyword>
<dbReference type="InterPro" id="IPR012340">
    <property type="entry name" value="NA-bd_OB-fold"/>
</dbReference>
<dbReference type="SUPFAM" id="SSF50249">
    <property type="entry name" value="Nucleic acid-binding proteins"/>
    <property type="match status" value="1"/>
</dbReference>
<reference evidence="1 2" key="1">
    <citation type="submission" date="2015-11" db="EMBL/GenBank/DDBJ databases">
        <title>Genome sequence of Pyrodictium occultum PL-19, a marine hyperthermophilic archaeon isolated from Volcano, Italy.</title>
        <authorList>
            <person name="Utturkar S."/>
            <person name="Huber H."/>
            <person name="Leptihn S."/>
            <person name="Brown S."/>
            <person name="Stetter K.O."/>
            <person name="Podar M."/>
        </authorList>
    </citation>
    <scope>NUCLEOTIDE SEQUENCE [LARGE SCALE GENOMIC DNA]</scope>
    <source>
        <strain evidence="1 2">PL-19</strain>
    </source>
</reference>
<dbReference type="STRING" id="2309.CF15_05325"/>
<organism evidence="1 2">
    <name type="scientific">Pyrodictium occultum</name>
    <dbReference type="NCBI Taxonomy" id="2309"/>
    <lineage>
        <taxon>Archaea</taxon>
        <taxon>Thermoproteota</taxon>
        <taxon>Thermoprotei</taxon>
        <taxon>Desulfurococcales</taxon>
        <taxon>Pyrodictiaceae</taxon>
        <taxon>Pyrodictium</taxon>
    </lineage>
</organism>
<dbReference type="AlphaFoldDB" id="A0A0V8RVV0"/>
<name>A0A0V8RVV0_PYROC</name>
<proteinExistence type="predicted"/>